<comment type="caution">
    <text evidence="3">The sequence shown here is derived from an EMBL/GenBank/DDBJ whole genome shotgun (WGS) entry which is preliminary data.</text>
</comment>
<dbReference type="OrthoDB" id="432528at2759"/>
<dbReference type="AlphaFoldDB" id="A0A9N9B8D8"/>
<protein>
    <submittedName>
        <fullName evidence="3">16957_t:CDS:1</fullName>
    </submittedName>
</protein>
<accession>A0A9N9B8D8</accession>
<reference evidence="3" key="1">
    <citation type="submission" date="2021-06" db="EMBL/GenBank/DDBJ databases">
        <authorList>
            <person name="Kallberg Y."/>
            <person name="Tangrot J."/>
            <person name="Rosling A."/>
        </authorList>
    </citation>
    <scope>NUCLEOTIDE SEQUENCE</scope>
    <source>
        <strain evidence="3">MA453B</strain>
    </source>
</reference>
<proteinExistence type="predicted"/>
<keyword evidence="2" id="KW-1133">Transmembrane helix</keyword>
<dbReference type="EMBL" id="CAJVPY010002389">
    <property type="protein sequence ID" value="CAG8559060.1"/>
    <property type="molecule type" value="Genomic_DNA"/>
</dbReference>
<dbReference type="Proteomes" id="UP000789405">
    <property type="component" value="Unassembled WGS sequence"/>
</dbReference>
<feature type="compositionally biased region" description="Basic residues" evidence="1">
    <location>
        <begin position="344"/>
        <end position="358"/>
    </location>
</feature>
<evidence type="ECO:0000313" key="3">
    <source>
        <dbReference type="EMBL" id="CAG8559060.1"/>
    </source>
</evidence>
<feature type="region of interest" description="Disordered" evidence="1">
    <location>
        <begin position="339"/>
        <end position="387"/>
    </location>
</feature>
<dbReference type="InterPro" id="IPR015915">
    <property type="entry name" value="Kelch-typ_b-propeller"/>
</dbReference>
<dbReference type="Pfam" id="PF24681">
    <property type="entry name" value="Kelch_KLHDC2_KLHL20_DRC7"/>
    <property type="match status" value="1"/>
</dbReference>
<evidence type="ECO:0000256" key="2">
    <source>
        <dbReference type="SAM" id="Phobius"/>
    </source>
</evidence>
<dbReference type="PANTHER" id="PTHR23244">
    <property type="entry name" value="KELCH REPEAT DOMAIN"/>
    <property type="match status" value="1"/>
</dbReference>
<sequence length="447" mass="49527">MSSLQKYLYLLIVIFINLFIAASSFVPLGRCFHSSVLIGTQLYFLGGIDSDEIFYLDVSLPFDSKKLLWTNLTTNASIPINSAFETSCVGGQNNKTIFLFGHHKKDNDKLKYTITYTFDTINQEWSIPTIINPDQIPPVKQNINAACDLNGKMYIFGGYNPNFHKFDNDMYVLDSLKLSWQYIASSSIIQPTVRSGYTATLLPNSFIVYIGGTNGDSKCKEIDMNDISIFDTNSGTWTSMVYKTFWYLYLSDGLIVIYGGTSNNNSEVPKPSLAVLDTKPEIYKWHRAEFSGEKFDEENNLNINVYILDTKSFLWVTSASHNASSTMFSSATPSKALIPSRTIKPSRKTPSRTIKPSRKTPSNTIIPSRTTPSSTTHSNVTPSSIIPSNVTSSNAIPSNAIPSNTASLTNSTSVDNTPNMKIVAGLSSTAGATILFVACYFIYQKFK</sequence>
<keyword evidence="4" id="KW-1185">Reference proteome</keyword>
<gene>
    <name evidence="3" type="ORF">DERYTH_LOCUS5646</name>
</gene>
<dbReference type="SUPFAM" id="SSF117281">
    <property type="entry name" value="Kelch motif"/>
    <property type="match status" value="1"/>
</dbReference>
<evidence type="ECO:0000313" key="4">
    <source>
        <dbReference type="Proteomes" id="UP000789405"/>
    </source>
</evidence>
<feature type="transmembrane region" description="Helical" evidence="2">
    <location>
        <begin position="422"/>
        <end position="443"/>
    </location>
</feature>
<keyword evidence="2" id="KW-0472">Membrane</keyword>
<name>A0A9N9B8D8_9GLOM</name>
<feature type="compositionally biased region" description="Low complexity" evidence="1">
    <location>
        <begin position="360"/>
        <end position="379"/>
    </location>
</feature>
<dbReference type="PANTHER" id="PTHR23244:SF471">
    <property type="entry name" value="GUANINE NUCLEOTIDE-BINDING PROTEIN SUBUNIT BETA 1-RELATED"/>
    <property type="match status" value="1"/>
</dbReference>
<evidence type="ECO:0000256" key="1">
    <source>
        <dbReference type="SAM" id="MobiDB-lite"/>
    </source>
</evidence>
<dbReference type="Gene3D" id="2.120.10.80">
    <property type="entry name" value="Kelch-type beta propeller"/>
    <property type="match status" value="1"/>
</dbReference>
<organism evidence="3 4">
    <name type="scientific">Dentiscutata erythropus</name>
    <dbReference type="NCBI Taxonomy" id="1348616"/>
    <lineage>
        <taxon>Eukaryota</taxon>
        <taxon>Fungi</taxon>
        <taxon>Fungi incertae sedis</taxon>
        <taxon>Mucoromycota</taxon>
        <taxon>Glomeromycotina</taxon>
        <taxon>Glomeromycetes</taxon>
        <taxon>Diversisporales</taxon>
        <taxon>Gigasporaceae</taxon>
        <taxon>Dentiscutata</taxon>
    </lineage>
</organism>
<keyword evidence="2" id="KW-0812">Transmembrane</keyword>
<feature type="transmembrane region" description="Helical" evidence="2">
    <location>
        <begin position="7"/>
        <end position="28"/>
    </location>
</feature>